<dbReference type="Proteomes" id="UP000065261">
    <property type="component" value="Chromosome I"/>
</dbReference>
<proteinExistence type="predicted"/>
<evidence type="ECO:0008006" key="3">
    <source>
        <dbReference type="Google" id="ProtNLM"/>
    </source>
</evidence>
<name>A0A0U2LP61_9GAMM</name>
<accession>A0A0U2LP61</accession>
<dbReference type="PATRIC" id="fig|1315283.4.peg.2134"/>
<gene>
    <name evidence="1" type="ORF">PTRA_a2452</name>
</gene>
<evidence type="ECO:0000313" key="1">
    <source>
        <dbReference type="EMBL" id="ALS33542.1"/>
    </source>
</evidence>
<organism evidence="1">
    <name type="scientific">Pseudoalteromonas translucida KMM 520</name>
    <dbReference type="NCBI Taxonomy" id="1315283"/>
    <lineage>
        <taxon>Bacteria</taxon>
        <taxon>Pseudomonadati</taxon>
        <taxon>Pseudomonadota</taxon>
        <taxon>Gammaproteobacteria</taxon>
        <taxon>Alteromonadales</taxon>
        <taxon>Pseudoalteromonadaceae</taxon>
        <taxon>Pseudoalteromonas</taxon>
    </lineage>
</organism>
<dbReference type="AlphaFoldDB" id="A0A0U2LP61"/>
<dbReference type="EMBL" id="CP011034">
    <property type="protein sequence ID" value="ALS33542.1"/>
    <property type="molecule type" value="Genomic_DNA"/>
</dbReference>
<protein>
    <recommendedName>
        <fullName evidence="3">Transposase</fullName>
    </recommendedName>
</protein>
<evidence type="ECO:0000313" key="2">
    <source>
        <dbReference type="Proteomes" id="UP000065261"/>
    </source>
</evidence>
<sequence length="164" mass="18923">MPGTRITDQQVTIYMKHRKRNSQVIAAAKAGISERSARRIDKLDEQPLSNKRQWRTRIDPLESIWDSIVVPLLQGDATLTPVGIFDHLCEFHTDKFNPSSRRTLERRIHKWRALYGSSKEVVFLQTHEYGLLGICDFTHVKSPVTIASEPLEHMLFHYRMPASG</sequence>
<dbReference type="KEGG" id="ptn:PTRA_a2452"/>
<reference evidence="1 2" key="1">
    <citation type="submission" date="2015-03" db="EMBL/GenBank/DDBJ databases">
        <authorList>
            <person name="Murphy D."/>
        </authorList>
    </citation>
    <scope>NUCLEOTIDE SEQUENCE [LARGE SCALE GENOMIC DNA]</scope>
    <source>
        <strain evidence="1 2">KMM 520</strain>
    </source>
</reference>